<proteinExistence type="predicted"/>
<sequence length="146" mass="16483">MDYTHLITIKPDKRSGQPCIRGLRITVRDVLGYLAGGMAVEEILTDFPDLTEEDIRACLAFAADCGHRTEEGRGMRGLAYRRHQLQRAKGRAFRYLRWLFGPQDITDKQIARYTADRTPCSCSLCGNPRRFTGAVTVQEMRSGGSR</sequence>
<accession>A0ABS5BPS9</accession>
<reference evidence="1 2" key="1">
    <citation type="submission" date="2021-04" db="EMBL/GenBank/DDBJ databases">
        <authorList>
            <person name="Ivanova A."/>
        </authorList>
    </citation>
    <scope>NUCLEOTIDE SEQUENCE [LARGE SCALE GENOMIC DNA]</scope>
    <source>
        <strain evidence="1 2">G18</strain>
    </source>
</reference>
<dbReference type="RefSeq" id="WP_210653796.1">
    <property type="nucleotide sequence ID" value="NZ_JAGKQQ010000001.1"/>
</dbReference>
<protein>
    <submittedName>
        <fullName evidence="1">DUF433 domain-containing protein</fullName>
    </submittedName>
</protein>
<organism evidence="1 2">
    <name type="scientific">Gemmata palustris</name>
    <dbReference type="NCBI Taxonomy" id="2822762"/>
    <lineage>
        <taxon>Bacteria</taxon>
        <taxon>Pseudomonadati</taxon>
        <taxon>Planctomycetota</taxon>
        <taxon>Planctomycetia</taxon>
        <taxon>Gemmatales</taxon>
        <taxon>Gemmataceae</taxon>
        <taxon>Gemmata</taxon>
    </lineage>
</organism>
<comment type="caution">
    <text evidence="1">The sequence shown here is derived from an EMBL/GenBank/DDBJ whole genome shotgun (WGS) entry which is preliminary data.</text>
</comment>
<dbReference type="Proteomes" id="UP000676565">
    <property type="component" value="Unassembled WGS sequence"/>
</dbReference>
<dbReference type="PANTHER" id="PTHR34849:SF5">
    <property type="entry name" value="SSL2733 PROTEIN"/>
    <property type="match status" value="1"/>
</dbReference>
<dbReference type="Pfam" id="PF04255">
    <property type="entry name" value="DUF433"/>
    <property type="match status" value="1"/>
</dbReference>
<dbReference type="Gene3D" id="1.10.10.10">
    <property type="entry name" value="Winged helix-like DNA-binding domain superfamily/Winged helix DNA-binding domain"/>
    <property type="match status" value="1"/>
</dbReference>
<dbReference type="PANTHER" id="PTHR34849">
    <property type="entry name" value="SSL5025 PROTEIN"/>
    <property type="match status" value="1"/>
</dbReference>
<name>A0ABS5BPS9_9BACT</name>
<gene>
    <name evidence="1" type="ORF">J8F10_10600</name>
</gene>
<dbReference type="InterPro" id="IPR007367">
    <property type="entry name" value="DUF433"/>
</dbReference>
<dbReference type="SUPFAM" id="SSF46689">
    <property type="entry name" value="Homeodomain-like"/>
    <property type="match status" value="1"/>
</dbReference>
<evidence type="ECO:0000313" key="1">
    <source>
        <dbReference type="EMBL" id="MBP3955731.1"/>
    </source>
</evidence>
<dbReference type="EMBL" id="JAGKQQ010000001">
    <property type="protein sequence ID" value="MBP3955731.1"/>
    <property type="molecule type" value="Genomic_DNA"/>
</dbReference>
<dbReference type="InterPro" id="IPR009057">
    <property type="entry name" value="Homeodomain-like_sf"/>
</dbReference>
<evidence type="ECO:0000313" key="2">
    <source>
        <dbReference type="Proteomes" id="UP000676565"/>
    </source>
</evidence>
<keyword evidence="2" id="KW-1185">Reference proteome</keyword>
<dbReference type="InterPro" id="IPR036388">
    <property type="entry name" value="WH-like_DNA-bd_sf"/>
</dbReference>